<dbReference type="InterPro" id="IPR006311">
    <property type="entry name" value="TAT_signal"/>
</dbReference>
<keyword evidence="2" id="KW-0472">Membrane</keyword>
<feature type="region of interest" description="Disordered" evidence="1">
    <location>
        <begin position="1"/>
        <end position="26"/>
    </location>
</feature>
<reference evidence="4 5" key="1">
    <citation type="submission" date="2021-06" db="EMBL/GenBank/DDBJ databases">
        <authorList>
            <person name="Criscuolo A."/>
        </authorList>
    </citation>
    <scope>NUCLEOTIDE SEQUENCE [LARGE SCALE GENOMIC DNA]</scope>
    <source>
        <strain evidence="5">CIP 111802</strain>
    </source>
</reference>
<evidence type="ECO:0000256" key="1">
    <source>
        <dbReference type="SAM" id="MobiDB-lite"/>
    </source>
</evidence>
<sequence length="661" mass="70955">MSKESNQEHEAVEAASRVNEEGTGQRNMKEALISRRKLLATLGIGGAAALTAGIWKGAGATTAFAKDSSVTESVYGQSKKEQAKQLLALLDQHLCLAVKLEELRAEEEPDPLTMYYVTNEGQEGFFYYDPSDSTTADNTGTVLVSSNGKRFKRIYEDTLVASWFGTKADGVTNDTQALQAALNAASGSKLFIPKQRAGYYLTGQLFIPSQIAIELDPGTIIQAVDTLSRVAPAYERLIRIKSVKDVYINGNGATLRMNKAAYTSGEQAHIFDISGSENVVVENINANDSGGDGFYVGYFESTILFSKNIVLRNCRANNNWRQGLSVISVDGLLVENCRFTNTKGTAPQSGVDIEPNSQLDLLKNIRFIGCVAEGNTGRGFLVTLLKPTALSESIDIVFDRCKTKGNSYGYSMNYGGDGAKAAPGEIKLIDCIAEGEQYAGFSDLSFSADGVKRSYIRCRAVNCNTVNQPDDPYSFGSSFILTTVPQQTRTAIGNAVYIDCESVDLRTSPLMKRGFTLRKNKTEIIRNVQYFNCSTRGGGQSLYSIDPVSEDIYAENSPVGVHSFVASGAISLDLIGSQITNAGASGEISLTLPAAKGSVAYTFFVEAPYRLNLVTPSGSTILTPLGGRTSIGTDAAGSSISLLGRADGKWAITGIVGDWLL</sequence>
<feature type="compositionally biased region" description="Basic and acidic residues" evidence="1">
    <location>
        <begin position="1"/>
        <end position="12"/>
    </location>
</feature>
<proteinExistence type="predicted"/>
<feature type="domain" description="Right handed beta helix" evidence="3">
    <location>
        <begin position="246"/>
        <end position="383"/>
    </location>
</feature>
<dbReference type="PROSITE" id="PS51318">
    <property type="entry name" value="TAT"/>
    <property type="match status" value="1"/>
</dbReference>
<feature type="transmembrane region" description="Helical" evidence="2">
    <location>
        <begin position="38"/>
        <end position="55"/>
    </location>
</feature>
<keyword evidence="2" id="KW-1133">Transmembrane helix</keyword>
<dbReference type="EMBL" id="CAJVCE010000018">
    <property type="protein sequence ID" value="CAG7652753.1"/>
    <property type="molecule type" value="Genomic_DNA"/>
</dbReference>
<evidence type="ECO:0000259" key="3">
    <source>
        <dbReference type="Pfam" id="PF13229"/>
    </source>
</evidence>
<dbReference type="Proteomes" id="UP000730618">
    <property type="component" value="Unassembled WGS sequence"/>
</dbReference>
<name>A0ABN7TW57_9BACL</name>
<dbReference type="RefSeq" id="WP_218101542.1">
    <property type="nucleotide sequence ID" value="NZ_CAJVCE010000018.1"/>
</dbReference>
<dbReference type="InterPro" id="IPR039448">
    <property type="entry name" value="Beta_helix"/>
</dbReference>
<keyword evidence="2" id="KW-0812">Transmembrane</keyword>
<dbReference type="InterPro" id="IPR006626">
    <property type="entry name" value="PbH1"/>
</dbReference>
<organism evidence="4 5">
    <name type="scientific">Paenibacillus allorhizosphaerae</name>
    <dbReference type="NCBI Taxonomy" id="2849866"/>
    <lineage>
        <taxon>Bacteria</taxon>
        <taxon>Bacillati</taxon>
        <taxon>Bacillota</taxon>
        <taxon>Bacilli</taxon>
        <taxon>Bacillales</taxon>
        <taxon>Paenibacillaceae</taxon>
        <taxon>Paenibacillus</taxon>
    </lineage>
</organism>
<evidence type="ECO:0000256" key="2">
    <source>
        <dbReference type="SAM" id="Phobius"/>
    </source>
</evidence>
<comment type="caution">
    <text evidence="4">The sequence shown here is derived from an EMBL/GenBank/DDBJ whole genome shotgun (WGS) entry which is preliminary data.</text>
</comment>
<evidence type="ECO:0000313" key="4">
    <source>
        <dbReference type="EMBL" id="CAG7652753.1"/>
    </source>
</evidence>
<dbReference type="SMART" id="SM00710">
    <property type="entry name" value="PbH1"/>
    <property type="match status" value="5"/>
</dbReference>
<protein>
    <recommendedName>
        <fullName evidence="3">Right handed beta helix domain-containing protein</fullName>
    </recommendedName>
</protein>
<gene>
    <name evidence="4" type="ORF">PAECIP111802_05325</name>
</gene>
<dbReference type="Pfam" id="PF13229">
    <property type="entry name" value="Beta_helix"/>
    <property type="match status" value="1"/>
</dbReference>
<accession>A0ABN7TW57</accession>
<evidence type="ECO:0000313" key="5">
    <source>
        <dbReference type="Proteomes" id="UP000730618"/>
    </source>
</evidence>
<keyword evidence="5" id="KW-1185">Reference proteome</keyword>